<evidence type="ECO:0000313" key="6">
    <source>
        <dbReference type="EMBL" id="KAK8129973.1"/>
    </source>
</evidence>
<comment type="cofactor">
    <cofactor evidence="4">
        <name>heme</name>
        <dbReference type="ChEBI" id="CHEBI:30413"/>
    </cofactor>
</comment>
<dbReference type="PRINTS" id="PR00385">
    <property type="entry name" value="P450"/>
</dbReference>
<dbReference type="GO" id="GO:0016705">
    <property type="term" value="F:oxidoreductase activity, acting on paired donors, with incorporation or reduction of molecular oxygen"/>
    <property type="evidence" value="ECO:0007669"/>
    <property type="project" value="InterPro"/>
</dbReference>
<dbReference type="SUPFAM" id="SSF48264">
    <property type="entry name" value="Cytochrome P450"/>
    <property type="match status" value="1"/>
</dbReference>
<feature type="transmembrane region" description="Helical" evidence="5">
    <location>
        <begin position="93"/>
        <end position="114"/>
    </location>
</feature>
<dbReference type="Gene3D" id="1.10.630.10">
    <property type="entry name" value="Cytochrome P450"/>
    <property type="match status" value="1"/>
</dbReference>
<proteinExistence type="predicted"/>
<keyword evidence="5" id="KW-1133">Transmembrane helix</keyword>
<evidence type="ECO:0000313" key="7">
    <source>
        <dbReference type="Proteomes" id="UP001392437"/>
    </source>
</evidence>
<evidence type="ECO:0000256" key="3">
    <source>
        <dbReference type="ARBA" id="ARBA00023004"/>
    </source>
</evidence>
<dbReference type="GO" id="GO:0005506">
    <property type="term" value="F:iron ion binding"/>
    <property type="evidence" value="ECO:0007669"/>
    <property type="project" value="InterPro"/>
</dbReference>
<organism evidence="6 7">
    <name type="scientific">Apiospora kogelbergensis</name>
    <dbReference type="NCBI Taxonomy" id="1337665"/>
    <lineage>
        <taxon>Eukaryota</taxon>
        <taxon>Fungi</taxon>
        <taxon>Dikarya</taxon>
        <taxon>Ascomycota</taxon>
        <taxon>Pezizomycotina</taxon>
        <taxon>Sordariomycetes</taxon>
        <taxon>Xylariomycetidae</taxon>
        <taxon>Amphisphaeriales</taxon>
        <taxon>Apiosporaceae</taxon>
        <taxon>Apiospora</taxon>
    </lineage>
</organism>
<keyword evidence="5" id="KW-0812">Transmembrane</keyword>
<keyword evidence="5" id="KW-0472">Membrane</keyword>
<sequence length="577" mass="64730">MASNYTTVPDAFEPWRAEILSLGVTKNYLMLSSTQLMASAAALGAILHLTLLLPYEVEQFMYTLLGGLLASWTGYFFFQIVLGFSVLSSAFRVLLVSSAFNAGIFVSIGFYRLFFHRLRRFPGPLLAKLTKFFSVSLAVKTVQYHKDVARMHDEYGDFIRTGPRELCIVRSSAVPLIYGPNAKCRKATWYTQVDTNAKNCSINMTRDVDDYRRRRRTWDRGFATKVLQQYIPRITEKADLFISQIEKQQKAIDATAWSSYLSFDIMGEAGFGKDFGGLANGQEHPAIKGVHDHMAILSIASHVPWLLNIASRIPGATAGYAPFFNWCTSQIQAKQKTWKHGQEPTDIISWLIKAFEEKDPSAPPSTAAMHEDARVVIIAGSETTATTLAAVLFYLCKYPEIYRKLQADVDAALPASESWSYEKAKTVTFIDDLVNETLRLKPAIMSGGYRVTPPQGMQVDEHFIPGNTNVFVPTQLIQTDERYWPRGHEFIPERFSSKSSDLRNENAPFMPFTLGMHACPGKNLALMSLRIILSKIAQNYDVSFGSGENGDLFDTQALDTFTTTLPPVIVQFTKRAR</sequence>
<dbReference type="InterPro" id="IPR002401">
    <property type="entry name" value="Cyt_P450_E_grp-I"/>
</dbReference>
<keyword evidence="7" id="KW-1185">Reference proteome</keyword>
<dbReference type="Pfam" id="PF00067">
    <property type="entry name" value="p450"/>
    <property type="match status" value="1"/>
</dbReference>
<dbReference type="CDD" id="cd11061">
    <property type="entry name" value="CYP67-like"/>
    <property type="match status" value="1"/>
</dbReference>
<comment type="caution">
    <text evidence="6">The sequence shown here is derived from an EMBL/GenBank/DDBJ whole genome shotgun (WGS) entry which is preliminary data.</text>
</comment>
<dbReference type="AlphaFoldDB" id="A0AAW0R873"/>
<dbReference type="InterPro" id="IPR036396">
    <property type="entry name" value="Cyt_P450_sf"/>
</dbReference>
<keyword evidence="2 4" id="KW-0479">Metal-binding</keyword>
<gene>
    <name evidence="6" type="ORF">PG999_002353</name>
</gene>
<keyword evidence="3 4" id="KW-0408">Iron</keyword>
<dbReference type="Proteomes" id="UP001392437">
    <property type="component" value="Unassembled WGS sequence"/>
</dbReference>
<dbReference type="EMBL" id="JAQQWP010000002">
    <property type="protein sequence ID" value="KAK8129973.1"/>
    <property type="molecule type" value="Genomic_DNA"/>
</dbReference>
<dbReference type="PANTHER" id="PTHR24305">
    <property type="entry name" value="CYTOCHROME P450"/>
    <property type="match status" value="1"/>
</dbReference>
<evidence type="ECO:0008006" key="8">
    <source>
        <dbReference type="Google" id="ProtNLM"/>
    </source>
</evidence>
<dbReference type="InterPro" id="IPR001128">
    <property type="entry name" value="Cyt_P450"/>
</dbReference>
<name>A0AAW0R873_9PEZI</name>
<evidence type="ECO:0000256" key="5">
    <source>
        <dbReference type="SAM" id="Phobius"/>
    </source>
</evidence>
<evidence type="ECO:0000256" key="4">
    <source>
        <dbReference type="PIRSR" id="PIRSR602401-1"/>
    </source>
</evidence>
<dbReference type="FunFam" id="1.10.630.10:FF:000129">
    <property type="entry name" value="Benzoate 4-monooxygenase cytochrome P450"/>
    <property type="match status" value="1"/>
</dbReference>
<protein>
    <recommendedName>
        <fullName evidence="8">Cytochrome P450</fullName>
    </recommendedName>
</protein>
<feature type="transmembrane region" description="Helical" evidence="5">
    <location>
        <begin position="62"/>
        <end position="87"/>
    </location>
</feature>
<feature type="transmembrane region" description="Helical" evidence="5">
    <location>
        <begin position="36"/>
        <end position="55"/>
    </location>
</feature>
<dbReference type="PRINTS" id="PR00463">
    <property type="entry name" value="EP450I"/>
</dbReference>
<keyword evidence="1 4" id="KW-0349">Heme</keyword>
<accession>A0AAW0R873</accession>
<evidence type="ECO:0000256" key="1">
    <source>
        <dbReference type="ARBA" id="ARBA00022617"/>
    </source>
</evidence>
<dbReference type="PANTHER" id="PTHR24305:SF78">
    <property type="entry name" value="P450, PUTATIVE (EUROFUNG)-RELATED"/>
    <property type="match status" value="1"/>
</dbReference>
<evidence type="ECO:0000256" key="2">
    <source>
        <dbReference type="ARBA" id="ARBA00022723"/>
    </source>
</evidence>
<dbReference type="GO" id="GO:0020037">
    <property type="term" value="F:heme binding"/>
    <property type="evidence" value="ECO:0007669"/>
    <property type="project" value="InterPro"/>
</dbReference>
<dbReference type="GO" id="GO:0004497">
    <property type="term" value="F:monooxygenase activity"/>
    <property type="evidence" value="ECO:0007669"/>
    <property type="project" value="InterPro"/>
</dbReference>
<feature type="binding site" description="axial binding residue" evidence="4">
    <location>
        <position position="519"/>
    </location>
    <ligand>
        <name>heme</name>
        <dbReference type="ChEBI" id="CHEBI:30413"/>
    </ligand>
    <ligandPart>
        <name>Fe</name>
        <dbReference type="ChEBI" id="CHEBI:18248"/>
    </ligandPart>
</feature>
<dbReference type="InterPro" id="IPR050121">
    <property type="entry name" value="Cytochrome_P450_monoxygenase"/>
</dbReference>
<reference evidence="6 7" key="1">
    <citation type="submission" date="2023-01" db="EMBL/GenBank/DDBJ databases">
        <title>Analysis of 21 Apiospora genomes using comparative genomics revels a genus with tremendous synthesis potential of carbohydrate active enzymes and secondary metabolites.</title>
        <authorList>
            <person name="Sorensen T."/>
        </authorList>
    </citation>
    <scope>NUCLEOTIDE SEQUENCE [LARGE SCALE GENOMIC DNA]</scope>
    <source>
        <strain evidence="6 7">CBS 117206</strain>
    </source>
</reference>